<dbReference type="STRING" id="371042.NG99_16965"/>
<dbReference type="Proteomes" id="UP000030351">
    <property type="component" value="Unassembled WGS sequence"/>
</dbReference>
<accession>A0A0A3YWM5</accession>
<comment type="caution">
    <text evidence="2">The sequence shown here is derived from an EMBL/GenBank/DDBJ whole genome shotgun (WGS) entry which is preliminary data.</text>
</comment>
<evidence type="ECO:0000313" key="3">
    <source>
        <dbReference type="Proteomes" id="UP000030351"/>
    </source>
</evidence>
<feature type="domain" description="DNA primase/helicase Gp4 N-terminal Bacteriophage T7-like" evidence="1">
    <location>
        <begin position="28"/>
        <end position="63"/>
    </location>
</feature>
<name>A0A0A3YWM5_9GAMM</name>
<evidence type="ECO:0000313" key="2">
    <source>
        <dbReference type="EMBL" id="KGT91257.1"/>
    </source>
</evidence>
<dbReference type="GO" id="GO:0004386">
    <property type="term" value="F:helicase activity"/>
    <property type="evidence" value="ECO:0007669"/>
    <property type="project" value="InterPro"/>
</dbReference>
<keyword evidence="3" id="KW-1185">Reference proteome</keyword>
<dbReference type="RefSeq" id="WP_034895506.1">
    <property type="nucleotide sequence ID" value="NZ_JRUQ01000048.1"/>
</dbReference>
<protein>
    <submittedName>
        <fullName evidence="2">DNA primase</fullName>
    </submittedName>
</protein>
<dbReference type="GO" id="GO:0008270">
    <property type="term" value="F:zinc ion binding"/>
    <property type="evidence" value="ECO:0007669"/>
    <property type="project" value="InterPro"/>
</dbReference>
<dbReference type="Pfam" id="PF23639">
    <property type="entry name" value="DUF7146"/>
    <property type="match status" value="1"/>
</dbReference>
<dbReference type="SMART" id="SM00778">
    <property type="entry name" value="Prim_Zn_Ribbon"/>
    <property type="match status" value="1"/>
</dbReference>
<dbReference type="Pfam" id="PF08273">
    <property type="entry name" value="Zn_Ribbon_Prim"/>
    <property type="match status" value="1"/>
</dbReference>
<sequence length="322" mass="36095">MNTREAAVGQWPKILNHYGLPPVTGKRHFKGKCPLCGAKGKYRCDDLEGRGTFICTCDRGDGWHLLTRTQGKDIKTLMDEVDQIIGFRREQGQNVPKEAATVDQYRERVLANFPRLPQLKNTPAEQYLNGRGIYALPANDVRYGSRQKYHGLNLQAMCSLMTDEKATLCYLHRTYLDGNKKADVIPNKKTDSLQNDNYLKHTRSVAIRLFPVASTLGIAEGIETALSCKQLYGVNTWSTANAGFMKKFIAPPGVMHLIIFADMDLNSATGHSAAFECAHVNLVARNDIQKVTVRWPDSGDFNDLIQNGEQVREQVFYKKVAA</sequence>
<dbReference type="InterPro" id="IPR013237">
    <property type="entry name" value="Phage_T7_Gp4_N"/>
</dbReference>
<reference evidence="2 3" key="1">
    <citation type="submission" date="2014-10" db="EMBL/GenBank/DDBJ databases">
        <title>Genome sequence of Erwinia typographi M043b.</title>
        <authorList>
            <person name="Chan K.-G."/>
            <person name="Tan W.-S."/>
        </authorList>
    </citation>
    <scope>NUCLEOTIDE SEQUENCE [LARGE SCALE GENOMIC DNA]</scope>
    <source>
        <strain evidence="2 3">M043b</strain>
    </source>
</reference>
<organism evidence="2 3">
    <name type="scientific">Erwinia typographi</name>
    <dbReference type="NCBI Taxonomy" id="371042"/>
    <lineage>
        <taxon>Bacteria</taxon>
        <taxon>Pseudomonadati</taxon>
        <taxon>Pseudomonadota</taxon>
        <taxon>Gammaproteobacteria</taxon>
        <taxon>Enterobacterales</taxon>
        <taxon>Erwiniaceae</taxon>
        <taxon>Erwinia</taxon>
    </lineage>
</organism>
<dbReference type="EMBL" id="JRUQ01000048">
    <property type="protein sequence ID" value="KGT91257.1"/>
    <property type="molecule type" value="Genomic_DNA"/>
</dbReference>
<gene>
    <name evidence="2" type="ORF">NG99_16965</name>
</gene>
<dbReference type="AlphaFoldDB" id="A0A0A3YWM5"/>
<dbReference type="Pfam" id="PF13362">
    <property type="entry name" value="Toprim_3"/>
    <property type="match status" value="1"/>
</dbReference>
<proteinExistence type="predicted"/>
<dbReference type="eggNOG" id="COG4643">
    <property type="taxonomic scope" value="Bacteria"/>
</dbReference>
<evidence type="ECO:0000259" key="1">
    <source>
        <dbReference type="SMART" id="SM00778"/>
    </source>
</evidence>
<dbReference type="OrthoDB" id="784829at2"/>
<dbReference type="InterPro" id="IPR055570">
    <property type="entry name" value="DUF7146"/>
</dbReference>
<dbReference type="InterPro" id="IPR006171">
    <property type="entry name" value="TOPRIM_dom"/>
</dbReference>